<evidence type="ECO:0000256" key="2">
    <source>
        <dbReference type="ARBA" id="ARBA00022729"/>
    </source>
</evidence>
<dbReference type="Pfam" id="PF09375">
    <property type="entry name" value="Peptidase_M75"/>
    <property type="match status" value="1"/>
</dbReference>
<dbReference type="InterPro" id="IPR038352">
    <property type="entry name" value="Imelysin_sf"/>
</dbReference>
<sequence>MRLLLSTALCTLALPAFAATPEEVTTHYADIAQATYGDALTTAQALQAAVAALVAQPSDATLQAARTAWIAARVPYQQSEAFRFGNPVVDDWEGRVNAWPLDEGLIDYVAEGTATNEENAQAGLNVIATPTFTLSGEVVDAAAITPDLIAHRLHEAEGIEANVASGYHAVEFLLWGQDLNGTGPGAGARPFTDFSTSDCTGGNCDRRAAYLVAATDLLVADLTEMAADWGPEGAARKVVTQDPTQGVMAILTGMGSLSYGELAGERMKLGLMLNDPEEEHDCFSDNTHNSHYYDGVGIRNVYTGSYTRVDGTVLAGPSLSDLVTAADPAVATELAGKLDASVAALGAVKARAESGMAYDQMLEAGNAEGEALIMGAVTALVDQTASIERAVKALGLDQIAFEGSDSLDSPDAVFQ</sequence>
<dbReference type="Proteomes" id="UP001193501">
    <property type="component" value="Unassembled WGS sequence"/>
</dbReference>
<comment type="caution">
    <text evidence="5">The sequence shown here is derived from an EMBL/GenBank/DDBJ whole genome shotgun (WGS) entry which is preliminary data.</text>
</comment>
<dbReference type="InterPro" id="IPR018976">
    <property type="entry name" value="Imelysin-like"/>
</dbReference>
<protein>
    <submittedName>
        <fullName evidence="5">Peptidase</fullName>
    </submittedName>
</protein>
<dbReference type="Gene3D" id="1.20.1420.20">
    <property type="entry name" value="M75 peptidase, HXXE motif"/>
    <property type="match status" value="1"/>
</dbReference>
<dbReference type="RefSeq" id="WP_168775651.1">
    <property type="nucleotide sequence ID" value="NZ_JAABNR010000013.1"/>
</dbReference>
<feature type="domain" description="Imelysin-like" evidence="4">
    <location>
        <begin position="32"/>
        <end position="386"/>
    </location>
</feature>
<evidence type="ECO:0000259" key="4">
    <source>
        <dbReference type="Pfam" id="PF09375"/>
    </source>
</evidence>
<accession>A0AAE5BWJ2</accession>
<name>A0AAE5BWJ2_9RHOB</name>
<organism evidence="5 6">
    <name type="scientific">Stagnihabitans tardus</name>
    <dbReference type="NCBI Taxonomy" id="2699202"/>
    <lineage>
        <taxon>Bacteria</taxon>
        <taxon>Pseudomonadati</taxon>
        <taxon>Pseudomonadota</taxon>
        <taxon>Alphaproteobacteria</taxon>
        <taxon>Rhodobacterales</taxon>
        <taxon>Paracoccaceae</taxon>
        <taxon>Stagnihabitans</taxon>
    </lineage>
</organism>
<evidence type="ECO:0000313" key="5">
    <source>
        <dbReference type="EMBL" id="NBZ88804.1"/>
    </source>
</evidence>
<feature type="chain" id="PRO_5042268353" evidence="3">
    <location>
        <begin position="19"/>
        <end position="415"/>
    </location>
</feature>
<reference evidence="5" key="1">
    <citation type="submission" date="2020-01" db="EMBL/GenBank/DDBJ databases">
        <authorList>
            <person name="Chen W.-M."/>
        </authorList>
    </citation>
    <scope>NUCLEOTIDE SEQUENCE</scope>
    <source>
        <strain evidence="5">CYK-10</strain>
    </source>
</reference>
<keyword evidence="2 3" id="KW-0732">Signal</keyword>
<dbReference type="CDD" id="cd14657">
    <property type="entry name" value="Imelysin_IrpA-like"/>
    <property type="match status" value="1"/>
</dbReference>
<dbReference type="GO" id="GO:0030313">
    <property type="term" value="C:cell envelope"/>
    <property type="evidence" value="ECO:0007669"/>
    <property type="project" value="UniProtKB-SubCell"/>
</dbReference>
<feature type="signal peptide" evidence="3">
    <location>
        <begin position="1"/>
        <end position="18"/>
    </location>
</feature>
<dbReference type="EMBL" id="JAABNR010000013">
    <property type="protein sequence ID" value="NBZ88804.1"/>
    <property type="molecule type" value="Genomic_DNA"/>
</dbReference>
<evidence type="ECO:0000256" key="3">
    <source>
        <dbReference type="SAM" id="SignalP"/>
    </source>
</evidence>
<evidence type="ECO:0000256" key="1">
    <source>
        <dbReference type="ARBA" id="ARBA00004196"/>
    </source>
</evidence>
<gene>
    <name evidence="5" type="ORF">GV832_14520</name>
</gene>
<evidence type="ECO:0000313" key="6">
    <source>
        <dbReference type="Proteomes" id="UP001193501"/>
    </source>
</evidence>
<proteinExistence type="predicted"/>
<dbReference type="AlphaFoldDB" id="A0AAE5BWJ2"/>
<comment type="subcellular location">
    <subcellularLocation>
        <location evidence="1">Cell envelope</location>
    </subcellularLocation>
</comment>
<keyword evidence="6" id="KW-1185">Reference proteome</keyword>